<organism evidence="2">
    <name type="scientific">Castor canadensis</name>
    <name type="common">American beaver</name>
    <dbReference type="NCBI Taxonomy" id="51338"/>
    <lineage>
        <taxon>Eukaryota</taxon>
        <taxon>Metazoa</taxon>
        <taxon>Chordata</taxon>
        <taxon>Craniata</taxon>
        <taxon>Vertebrata</taxon>
        <taxon>Euteleostomi</taxon>
        <taxon>Mammalia</taxon>
        <taxon>Eutheria</taxon>
        <taxon>Euarchontoglires</taxon>
        <taxon>Glires</taxon>
        <taxon>Rodentia</taxon>
        <taxon>Castorimorpha</taxon>
        <taxon>Castoridae</taxon>
        <taxon>Castor</taxon>
    </lineage>
</organism>
<feature type="compositionally biased region" description="Basic and acidic residues" evidence="1">
    <location>
        <begin position="28"/>
        <end position="38"/>
    </location>
</feature>
<dbReference type="AlphaFoldDB" id="A0A8B7U0B6"/>
<dbReference type="RefSeq" id="XP_020013104.1">
    <property type="nucleotide sequence ID" value="XM_020157515.1"/>
</dbReference>
<feature type="compositionally biased region" description="Polar residues" evidence="1">
    <location>
        <begin position="51"/>
        <end position="64"/>
    </location>
</feature>
<feature type="region of interest" description="Disordered" evidence="1">
    <location>
        <begin position="1"/>
        <end position="88"/>
    </location>
</feature>
<reference evidence="2" key="1">
    <citation type="submission" date="2025-08" db="UniProtKB">
        <authorList>
            <consortium name="RefSeq"/>
        </authorList>
    </citation>
    <scope>IDENTIFICATION</scope>
    <source>
        <tissue evidence="2">Leukocyte</tissue>
    </source>
</reference>
<gene>
    <name evidence="2" type="primary">LOC109682351</name>
</gene>
<dbReference type="KEGG" id="ccan:109682351"/>
<feature type="compositionally biased region" description="Polar residues" evidence="1">
    <location>
        <begin position="14"/>
        <end position="26"/>
    </location>
</feature>
<proteinExistence type="predicted"/>
<protein>
    <submittedName>
        <fullName evidence="2">Uncharacterized protein LOC109682351</fullName>
    </submittedName>
</protein>
<name>A0A8B7U0B6_CASCN</name>
<accession>A0A8B7U0B6</accession>
<evidence type="ECO:0000256" key="1">
    <source>
        <dbReference type="SAM" id="MobiDB-lite"/>
    </source>
</evidence>
<evidence type="ECO:0000313" key="2">
    <source>
        <dbReference type="RefSeq" id="XP_020013104.1"/>
    </source>
</evidence>
<sequence length="247" mass="27668">MNDTSLTGREKTHNPSQDPRSPSSFKIGQKEGCGEKKGKPGCPRPDPETGPSRSRGPQTRTTSLRVERNDLLRPAKSVQRRRMTPPAVLEPLRTSPQQSLEIRKQNAELLATAGVLPWKNRRPARDLTVSDKVTSAGLLLISSTFRRPGWVTSPSALGTFPSSVGCPCQLNASRHDTARKAAVGHREAPLWCRRALRRRRTCPWRKGRWDRGGPSAGRPDWRPPRNLLEVSGENWWRRGARYQCSCV</sequence>